<dbReference type="SUPFAM" id="SSF49899">
    <property type="entry name" value="Concanavalin A-like lectins/glucanases"/>
    <property type="match status" value="2"/>
</dbReference>
<dbReference type="InterPro" id="IPR050258">
    <property type="entry name" value="Leguminous_Lectin"/>
</dbReference>
<dbReference type="Proteomes" id="UP001603857">
    <property type="component" value="Unassembled WGS sequence"/>
</dbReference>
<keyword evidence="6" id="KW-1185">Reference proteome</keyword>
<dbReference type="Gene3D" id="2.60.120.200">
    <property type="match status" value="2"/>
</dbReference>
<feature type="chain" id="PRO_5044823074" description="Legume lectin domain-containing protein" evidence="3">
    <location>
        <begin position="29"/>
        <end position="575"/>
    </location>
</feature>
<keyword evidence="3" id="KW-0732">Signal</keyword>
<protein>
    <recommendedName>
        <fullName evidence="4">Legume lectin domain-containing protein</fullName>
    </recommendedName>
</protein>
<feature type="signal peptide" evidence="3">
    <location>
        <begin position="1"/>
        <end position="28"/>
    </location>
</feature>
<feature type="domain" description="Legume lectin" evidence="4">
    <location>
        <begin position="31"/>
        <end position="271"/>
    </location>
</feature>
<evidence type="ECO:0000256" key="1">
    <source>
        <dbReference type="ARBA" id="ARBA00007606"/>
    </source>
</evidence>
<keyword evidence="2" id="KW-0430">Lectin</keyword>
<dbReference type="InterPro" id="IPR013320">
    <property type="entry name" value="ConA-like_dom_sf"/>
</dbReference>
<dbReference type="PANTHER" id="PTHR32401:SF31">
    <property type="entry name" value="LECTIN 6"/>
    <property type="match status" value="1"/>
</dbReference>
<dbReference type="CDD" id="cd06899">
    <property type="entry name" value="lectin_legume_LecRK_Arcelin_ConA"/>
    <property type="match status" value="2"/>
</dbReference>
<sequence length="575" mass="62934">MANPNSNPFSVFLMTFIFSLSLFTSVKSDSFSFNLPTFEAGTENIALTGDAKTTNGALRLTKTDQNGIPIQESVGLSAFFGAIHLSDRKSGRVANFHTEFSFVVNTQRKPLHGDGFTFFIASYDFHFTHNSSGGFLGLFNEKTAFNTSVNQVVAVEFDSFANEWDPNFPESDSPHIGIDIGSIKSVVTAPWTLDVQPIGIVGKARINYQSSSKILTVTVAYPNSAVNSNVTVLSYPVNLGAVLSEWVVVGFSGATGDLVETHGILSWSFSSFFWPKGLYNITLHIVSCINYHTMAFLNSKPNLLQSIILVKFLIPFLLLQHHIVKSQYSPALANDESFSFGISVFNQEDPNIVLLGNATISGGVLRLTNTDPFGNPVPHSVGRVLHFTPVHLWNKHNGELADFIGGFSFVVNSRGSSLRGDGFAFFLAPVDFHFPRNSSGGYLGLFSPENAFDPSRNQVVAIEFDSFTNDWDPSSPIQIPHIGIDVDSVKSVAAVPWPTELESPNAVAYASLNYNSESKRLSVFVSYPDNRNATVSAVVDLRNVLPEWIMVGFSASTGDLVETHDILNWYFEATL</sequence>
<evidence type="ECO:0000259" key="4">
    <source>
        <dbReference type="Pfam" id="PF00139"/>
    </source>
</evidence>
<dbReference type="AlphaFoldDB" id="A0ABD1NLL4"/>
<organism evidence="5 6">
    <name type="scientific">Flemingia macrophylla</name>
    <dbReference type="NCBI Taxonomy" id="520843"/>
    <lineage>
        <taxon>Eukaryota</taxon>
        <taxon>Viridiplantae</taxon>
        <taxon>Streptophyta</taxon>
        <taxon>Embryophyta</taxon>
        <taxon>Tracheophyta</taxon>
        <taxon>Spermatophyta</taxon>
        <taxon>Magnoliopsida</taxon>
        <taxon>eudicotyledons</taxon>
        <taxon>Gunneridae</taxon>
        <taxon>Pentapetalae</taxon>
        <taxon>rosids</taxon>
        <taxon>fabids</taxon>
        <taxon>Fabales</taxon>
        <taxon>Fabaceae</taxon>
        <taxon>Papilionoideae</taxon>
        <taxon>50 kb inversion clade</taxon>
        <taxon>NPAAA clade</taxon>
        <taxon>indigoferoid/millettioid clade</taxon>
        <taxon>Phaseoleae</taxon>
        <taxon>Flemingia</taxon>
    </lineage>
</organism>
<evidence type="ECO:0000256" key="3">
    <source>
        <dbReference type="SAM" id="SignalP"/>
    </source>
</evidence>
<evidence type="ECO:0000256" key="2">
    <source>
        <dbReference type="ARBA" id="ARBA00022734"/>
    </source>
</evidence>
<dbReference type="InterPro" id="IPR001220">
    <property type="entry name" value="Legume_lectin_dom"/>
</dbReference>
<evidence type="ECO:0000313" key="5">
    <source>
        <dbReference type="EMBL" id="KAL2348981.1"/>
    </source>
</evidence>
<dbReference type="PROSITE" id="PS00307">
    <property type="entry name" value="LECTIN_LEGUME_BETA"/>
    <property type="match status" value="1"/>
</dbReference>
<dbReference type="GO" id="GO:0030246">
    <property type="term" value="F:carbohydrate binding"/>
    <property type="evidence" value="ECO:0007669"/>
    <property type="project" value="UniProtKB-KW"/>
</dbReference>
<dbReference type="InterPro" id="IPR019825">
    <property type="entry name" value="Lectin_legB_Mn/Ca_BS"/>
</dbReference>
<feature type="domain" description="Legume lectin" evidence="4">
    <location>
        <begin position="339"/>
        <end position="573"/>
    </location>
</feature>
<accession>A0ABD1NLL4</accession>
<comment type="caution">
    <text evidence="5">The sequence shown here is derived from an EMBL/GenBank/DDBJ whole genome shotgun (WGS) entry which is preliminary data.</text>
</comment>
<proteinExistence type="inferred from homology"/>
<gene>
    <name evidence="5" type="ORF">Fmac_002981</name>
</gene>
<reference evidence="5 6" key="1">
    <citation type="submission" date="2024-08" db="EMBL/GenBank/DDBJ databases">
        <title>Insights into the chromosomal genome structure of Flemingia macrophylla.</title>
        <authorList>
            <person name="Ding Y."/>
            <person name="Zhao Y."/>
            <person name="Bi W."/>
            <person name="Wu M."/>
            <person name="Zhao G."/>
            <person name="Gong Y."/>
            <person name="Li W."/>
            <person name="Zhang P."/>
        </authorList>
    </citation>
    <scope>NUCLEOTIDE SEQUENCE [LARGE SCALE GENOMIC DNA]</scope>
    <source>
        <strain evidence="5">DYQJB</strain>
        <tissue evidence="5">Leaf</tissue>
    </source>
</reference>
<name>A0ABD1NLL4_9FABA</name>
<dbReference type="PANTHER" id="PTHR32401">
    <property type="entry name" value="CONCANAVALIN A-LIKE LECTIN FAMILY PROTEIN"/>
    <property type="match status" value="1"/>
</dbReference>
<dbReference type="Pfam" id="PF00139">
    <property type="entry name" value="Lectin_legB"/>
    <property type="match status" value="2"/>
</dbReference>
<comment type="similarity">
    <text evidence="1">Belongs to the leguminous lectin family.</text>
</comment>
<evidence type="ECO:0000313" key="6">
    <source>
        <dbReference type="Proteomes" id="UP001603857"/>
    </source>
</evidence>
<dbReference type="EMBL" id="JBGMDY010000001">
    <property type="protein sequence ID" value="KAL2348981.1"/>
    <property type="molecule type" value="Genomic_DNA"/>
</dbReference>